<comment type="subcellular location">
    <subcellularLocation>
        <location evidence="1">Membrane</location>
        <topology evidence="1">Multi-pass membrane protein</topology>
    </subcellularLocation>
</comment>
<keyword evidence="4 12" id="KW-0894">Sodium channel</keyword>
<evidence type="ECO:0000256" key="12">
    <source>
        <dbReference type="RuleBase" id="RU000679"/>
    </source>
</evidence>
<dbReference type="Pfam" id="PF00858">
    <property type="entry name" value="ASC"/>
    <property type="match status" value="1"/>
</dbReference>
<organism evidence="13 14">
    <name type="scientific">Brenthis ino</name>
    <name type="common">lesser marbled fritillary</name>
    <dbReference type="NCBI Taxonomy" id="405034"/>
    <lineage>
        <taxon>Eukaryota</taxon>
        <taxon>Metazoa</taxon>
        <taxon>Ecdysozoa</taxon>
        <taxon>Arthropoda</taxon>
        <taxon>Hexapoda</taxon>
        <taxon>Insecta</taxon>
        <taxon>Pterygota</taxon>
        <taxon>Neoptera</taxon>
        <taxon>Endopterygota</taxon>
        <taxon>Lepidoptera</taxon>
        <taxon>Glossata</taxon>
        <taxon>Ditrysia</taxon>
        <taxon>Papilionoidea</taxon>
        <taxon>Nymphalidae</taxon>
        <taxon>Heliconiinae</taxon>
        <taxon>Argynnini</taxon>
        <taxon>Brenthis</taxon>
    </lineage>
</organism>
<gene>
    <name evidence="13" type="ORF">BINO364_LOCUS14205</name>
</gene>
<dbReference type="Proteomes" id="UP000838878">
    <property type="component" value="Chromosome 7"/>
</dbReference>
<keyword evidence="9" id="KW-0472">Membrane</keyword>
<keyword evidence="7" id="KW-0915">Sodium</keyword>
<evidence type="ECO:0000256" key="1">
    <source>
        <dbReference type="ARBA" id="ARBA00004141"/>
    </source>
</evidence>
<keyword evidence="14" id="KW-1185">Reference proteome</keyword>
<comment type="similarity">
    <text evidence="2 12">Belongs to the amiloride-sensitive sodium channel (TC 1.A.6) family.</text>
</comment>
<dbReference type="InterPro" id="IPR001873">
    <property type="entry name" value="ENaC"/>
</dbReference>
<evidence type="ECO:0000256" key="10">
    <source>
        <dbReference type="ARBA" id="ARBA00023201"/>
    </source>
</evidence>
<name>A0A8J9VWI3_9NEOP</name>
<keyword evidence="10 12" id="KW-0739">Sodium transport</keyword>
<dbReference type="AlphaFoldDB" id="A0A8J9VWI3"/>
<evidence type="ECO:0000256" key="9">
    <source>
        <dbReference type="ARBA" id="ARBA00023136"/>
    </source>
</evidence>
<keyword evidence="11 12" id="KW-0407">Ion channel</keyword>
<evidence type="ECO:0000256" key="8">
    <source>
        <dbReference type="ARBA" id="ARBA00023065"/>
    </source>
</evidence>
<keyword evidence="6" id="KW-1133">Transmembrane helix</keyword>
<keyword evidence="3 12" id="KW-0813">Transport</keyword>
<dbReference type="EMBL" id="OV170227">
    <property type="protein sequence ID" value="CAH0729055.1"/>
    <property type="molecule type" value="Genomic_DNA"/>
</dbReference>
<evidence type="ECO:0000256" key="6">
    <source>
        <dbReference type="ARBA" id="ARBA00022989"/>
    </source>
</evidence>
<evidence type="ECO:0000256" key="5">
    <source>
        <dbReference type="ARBA" id="ARBA00022692"/>
    </source>
</evidence>
<evidence type="ECO:0000256" key="3">
    <source>
        <dbReference type="ARBA" id="ARBA00022448"/>
    </source>
</evidence>
<sequence>MFTLIKTFDGFCCAFNYGALNEGSMEEFLKDDDFEYYMDPSDEDMATKGILVTSDSGRGSGLTVILDVEPDEYDYGSTLPGYGAKASRIYIYFNAA</sequence>
<accession>A0A8J9VWI3</accession>
<evidence type="ECO:0000256" key="2">
    <source>
        <dbReference type="ARBA" id="ARBA00007193"/>
    </source>
</evidence>
<evidence type="ECO:0000313" key="14">
    <source>
        <dbReference type="Proteomes" id="UP000838878"/>
    </source>
</evidence>
<dbReference type="OrthoDB" id="5874059at2759"/>
<evidence type="ECO:0000313" key="13">
    <source>
        <dbReference type="EMBL" id="CAH0729055.1"/>
    </source>
</evidence>
<feature type="non-terminal residue" evidence="13">
    <location>
        <position position="96"/>
    </location>
</feature>
<reference evidence="13" key="1">
    <citation type="submission" date="2021-12" db="EMBL/GenBank/DDBJ databases">
        <authorList>
            <person name="Martin H S."/>
        </authorList>
    </citation>
    <scope>NUCLEOTIDE SEQUENCE</scope>
</reference>
<evidence type="ECO:0000256" key="7">
    <source>
        <dbReference type="ARBA" id="ARBA00023053"/>
    </source>
</evidence>
<dbReference type="GO" id="GO:0016020">
    <property type="term" value="C:membrane"/>
    <property type="evidence" value="ECO:0007669"/>
    <property type="project" value="UniProtKB-SubCell"/>
</dbReference>
<evidence type="ECO:0000256" key="11">
    <source>
        <dbReference type="ARBA" id="ARBA00023303"/>
    </source>
</evidence>
<keyword evidence="5 12" id="KW-0812">Transmembrane</keyword>
<keyword evidence="8 12" id="KW-0406">Ion transport</keyword>
<dbReference type="GO" id="GO:0005272">
    <property type="term" value="F:sodium channel activity"/>
    <property type="evidence" value="ECO:0007669"/>
    <property type="project" value="UniProtKB-KW"/>
</dbReference>
<proteinExistence type="inferred from homology"/>
<protein>
    <submittedName>
        <fullName evidence="13">Uncharacterized protein</fullName>
    </submittedName>
</protein>
<evidence type="ECO:0000256" key="4">
    <source>
        <dbReference type="ARBA" id="ARBA00022461"/>
    </source>
</evidence>